<evidence type="ECO:0000313" key="1">
    <source>
        <dbReference type="EMBL" id="GBE82194.1"/>
    </source>
</evidence>
<sequence>MVPFTNSSAELTIAPAAKRGEWCYMLRRTYTHSHSTPAAEKRQWKSQEDNERRVVEFSIMAKIKVYKMVCTLTIVGRNIMRIVVVKWRSGTSSNHLVDSARDFSIG</sequence>
<dbReference type="Proteomes" id="UP000287166">
    <property type="component" value="Unassembled WGS sequence"/>
</dbReference>
<keyword evidence="2" id="KW-1185">Reference proteome</keyword>
<dbReference type="AlphaFoldDB" id="A0A401GJ08"/>
<evidence type="ECO:0000313" key="2">
    <source>
        <dbReference type="Proteomes" id="UP000287166"/>
    </source>
</evidence>
<protein>
    <submittedName>
        <fullName evidence="1">Uncharacterized protein</fullName>
    </submittedName>
</protein>
<comment type="caution">
    <text evidence="1">The sequence shown here is derived from an EMBL/GenBank/DDBJ whole genome shotgun (WGS) entry which is preliminary data.</text>
</comment>
<dbReference type="EMBL" id="BFAD01000004">
    <property type="protein sequence ID" value="GBE82194.1"/>
    <property type="molecule type" value="Genomic_DNA"/>
</dbReference>
<dbReference type="RefSeq" id="XP_027613107.1">
    <property type="nucleotide sequence ID" value="XM_027757306.1"/>
</dbReference>
<dbReference type="InParanoid" id="A0A401GJ08"/>
<dbReference type="GeneID" id="38779111"/>
<gene>
    <name evidence="1" type="ORF">SCP_0405750</name>
</gene>
<name>A0A401GJ08_9APHY</name>
<reference evidence="1 2" key="1">
    <citation type="journal article" date="2018" name="Sci. Rep.">
        <title>Genome sequence of the cauliflower mushroom Sparassis crispa (Hanabiratake) and its association with beneficial usage.</title>
        <authorList>
            <person name="Kiyama R."/>
            <person name="Furutani Y."/>
            <person name="Kawaguchi K."/>
            <person name="Nakanishi T."/>
        </authorList>
    </citation>
    <scope>NUCLEOTIDE SEQUENCE [LARGE SCALE GENOMIC DNA]</scope>
</reference>
<organism evidence="1 2">
    <name type="scientific">Sparassis crispa</name>
    <dbReference type="NCBI Taxonomy" id="139825"/>
    <lineage>
        <taxon>Eukaryota</taxon>
        <taxon>Fungi</taxon>
        <taxon>Dikarya</taxon>
        <taxon>Basidiomycota</taxon>
        <taxon>Agaricomycotina</taxon>
        <taxon>Agaricomycetes</taxon>
        <taxon>Polyporales</taxon>
        <taxon>Sparassidaceae</taxon>
        <taxon>Sparassis</taxon>
    </lineage>
</organism>
<proteinExistence type="predicted"/>
<accession>A0A401GJ08</accession>